<dbReference type="InterPro" id="IPR036378">
    <property type="entry name" value="FAS1_dom_sf"/>
</dbReference>
<dbReference type="Proteomes" id="UP000282957">
    <property type="component" value="Unassembled WGS sequence"/>
</dbReference>
<dbReference type="AlphaFoldDB" id="A0A437LX07"/>
<feature type="domain" description="FAS1" evidence="2">
    <location>
        <begin position="47"/>
        <end position="201"/>
    </location>
</feature>
<proteinExistence type="predicted"/>
<name>A0A437LX07_9PROT</name>
<reference evidence="3 4" key="1">
    <citation type="submission" date="2019-01" db="EMBL/GenBank/DDBJ databases">
        <authorList>
            <person name="Chen W.-M."/>
        </authorList>
    </citation>
    <scope>NUCLEOTIDE SEQUENCE [LARGE SCALE GENOMIC DNA]</scope>
    <source>
        <strain evidence="3 4">CCP-6</strain>
    </source>
</reference>
<keyword evidence="1" id="KW-0732">Signal</keyword>
<dbReference type="InterPro" id="IPR000782">
    <property type="entry name" value="FAS1_domain"/>
</dbReference>
<dbReference type="RefSeq" id="WP_127790249.1">
    <property type="nucleotide sequence ID" value="NZ_SACL01000016.1"/>
</dbReference>
<accession>A0A437LX07</accession>
<gene>
    <name evidence="3" type="ORF">EOD42_24545</name>
</gene>
<dbReference type="Pfam" id="PF02469">
    <property type="entry name" value="Fasciclin"/>
    <property type="match status" value="1"/>
</dbReference>
<organism evidence="3 4">
    <name type="scientific">Rhodovarius crocodyli</name>
    <dbReference type="NCBI Taxonomy" id="1979269"/>
    <lineage>
        <taxon>Bacteria</taxon>
        <taxon>Pseudomonadati</taxon>
        <taxon>Pseudomonadota</taxon>
        <taxon>Alphaproteobacteria</taxon>
        <taxon>Acetobacterales</taxon>
        <taxon>Roseomonadaceae</taxon>
        <taxon>Rhodovarius</taxon>
    </lineage>
</organism>
<comment type="caution">
    <text evidence="3">The sequence shown here is derived from an EMBL/GenBank/DDBJ whole genome shotgun (WGS) entry which is preliminary data.</text>
</comment>
<dbReference type="EMBL" id="SACL01000016">
    <property type="protein sequence ID" value="RVT89935.1"/>
    <property type="molecule type" value="Genomic_DNA"/>
</dbReference>
<keyword evidence="4" id="KW-1185">Reference proteome</keyword>
<evidence type="ECO:0000313" key="3">
    <source>
        <dbReference type="EMBL" id="RVT89935.1"/>
    </source>
</evidence>
<dbReference type="InterPro" id="IPR006311">
    <property type="entry name" value="TAT_signal"/>
</dbReference>
<sequence>MNNRRKFLGLAAAGAAMVPAMMPMAAMAQATIIPPAGTPMQPPVVTNTSVIDAMAADGRFTRFIEFARQSGAVEQLRAANVVTVFAPTDIAMERLPASLRDQLLGTPGMQRDVVRLPAFVNLHIVDGLETLPGLAGKETLMRSRNGANLLVQPTPQSTLVLTAQDGPGFSAGGLNASRNANILLPIIQAANGMVFPIDNAMLV</sequence>
<evidence type="ECO:0000256" key="1">
    <source>
        <dbReference type="SAM" id="SignalP"/>
    </source>
</evidence>
<evidence type="ECO:0000259" key="2">
    <source>
        <dbReference type="PROSITE" id="PS50213"/>
    </source>
</evidence>
<dbReference type="PROSITE" id="PS50213">
    <property type="entry name" value="FAS1"/>
    <property type="match status" value="1"/>
</dbReference>
<dbReference type="Gene3D" id="2.30.180.10">
    <property type="entry name" value="FAS1 domain"/>
    <property type="match status" value="1"/>
</dbReference>
<dbReference type="SUPFAM" id="SSF82153">
    <property type="entry name" value="FAS1 domain"/>
    <property type="match status" value="1"/>
</dbReference>
<evidence type="ECO:0000313" key="4">
    <source>
        <dbReference type="Proteomes" id="UP000282957"/>
    </source>
</evidence>
<protein>
    <recommendedName>
        <fullName evidence="2">FAS1 domain-containing protein</fullName>
    </recommendedName>
</protein>
<feature type="signal peptide" evidence="1">
    <location>
        <begin position="1"/>
        <end position="28"/>
    </location>
</feature>
<dbReference type="PROSITE" id="PS51318">
    <property type="entry name" value="TAT"/>
    <property type="match status" value="1"/>
</dbReference>
<dbReference type="OrthoDB" id="9800666at2"/>
<feature type="chain" id="PRO_5019571780" description="FAS1 domain-containing protein" evidence="1">
    <location>
        <begin position="29"/>
        <end position="203"/>
    </location>
</feature>